<feature type="coiled-coil region" evidence="1">
    <location>
        <begin position="37"/>
        <end position="71"/>
    </location>
</feature>
<gene>
    <name evidence="2" type="ORF">LCGC14_1096720</name>
</gene>
<comment type="caution">
    <text evidence="2">The sequence shown here is derived from an EMBL/GenBank/DDBJ whole genome shotgun (WGS) entry which is preliminary data.</text>
</comment>
<organism evidence="2">
    <name type="scientific">marine sediment metagenome</name>
    <dbReference type="NCBI Taxonomy" id="412755"/>
    <lineage>
        <taxon>unclassified sequences</taxon>
        <taxon>metagenomes</taxon>
        <taxon>ecological metagenomes</taxon>
    </lineage>
</organism>
<proteinExistence type="predicted"/>
<sequence length="220" mass="24558">MGRSGAALGIIGVILAAGAIGFSFVVLNGQNTTNSDIGDLTDELNNLIDELNNLTDVFNNLTEELNNLGRTIVVGVWAALIDNYGYAPHNLTNDWLFHFGVNNLSNSDYIFVSNNNTRITLSKSGWYRIHLSVLYWFISPNFLYKTSILKDDAIEFAFDRLVTGATVDSYWHHIDSSAFVYSNGTNYIEVNGYSNGDNDFRPFTDAAHDYNQLTIEYIAL</sequence>
<name>A0A0F9MYI2_9ZZZZ</name>
<reference evidence="2" key="1">
    <citation type="journal article" date="2015" name="Nature">
        <title>Complex archaea that bridge the gap between prokaryotes and eukaryotes.</title>
        <authorList>
            <person name="Spang A."/>
            <person name="Saw J.H."/>
            <person name="Jorgensen S.L."/>
            <person name="Zaremba-Niedzwiedzka K."/>
            <person name="Martijn J."/>
            <person name="Lind A.E."/>
            <person name="van Eijk R."/>
            <person name="Schleper C."/>
            <person name="Guy L."/>
            <person name="Ettema T.J."/>
        </authorList>
    </citation>
    <scope>NUCLEOTIDE SEQUENCE</scope>
</reference>
<accession>A0A0F9MYI2</accession>
<protein>
    <submittedName>
        <fullName evidence="2">Uncharacterized protein</fullName>
    </submittedName>
</protein>
<dbReference type="AlphaFoldDB" id="A0A0F9MYI2"/>
<evidence type="ECO:0000256" key="1">
    <source>
        <dbReference type="SAM" id="Coils"/>
    </source>
</evidence>
<dbReference type="EMBL" id="LAZR01004911">
    <property type="protein sequence ID" value="KKN04507.1"/>
    <property type="molecule type" value="Genomic_DNA"/>
</dbReference>
<keyword evidence="1" id="KW-0175">Coiled coil</keyword>
<evidence type="ECO:0000313" key="2">
    <source>
        <dbReference type="EMBL" id="KKN04507.1"/>
    </source>
</evidence>